<dbReference type="PRINTS" id="PR00184">
    <property type="entry name" value="NEISSPPORIN"/>
</dbReference>
<evidence type="ECO:0000256" key="10">
    <source>
        <dbReference type="ARBA" id="ARBA00023237"/>
    </source>
</evidence>
<dbReference type="GO" id="GO:0006811">
    <property type="term" value="P:monoatomic ion transport"/>
    <property type="evidence" value="ECO:0007669"/>
    <property type="project" value="UniProtKB-KW"/>
</dbReference>
<accession>A0A6S6Z4C5</accession>
<organism evidence="13 14">
    <name type="scientific">Achromobacter kerstersii</name>
    <dbReference type="NCBI Taxonomy" id="1353890"/>
    <lineage>
        <taxon>Bacteria</taxon>
        <taxon>Pseudomonadati</taxon>
        <taxon>Pseudomonadota</taxon>
        <taxon>Betaproteobacteria</taxon>
        <taxon>Burkholderiales</taxon>
        <taxon>Alcaligenaceae</taxon>
        <taxon>Achromobacter</taxon>
    </lineage>
</organism>
<keyword evidence="6 11" id="KW-0732">Signal</keyword>
<dbReference type="SUPFAM" id="SSF56935">
    <property type="entry name" value="Porins"/>
    <property type="match status" value="1"/>
</dbReference>
<feature type="domain" description="Porin" evidence="12">
    <location>
        <begin position="12"/>
        <end position="344"/>
    </location>
</feature>
<sequence length="365" mass="38543">MVVRRWGKWSACVATLMTPCLADAQQSPVTLYGVVDLSLAGFSTQERGTAVNMQSGVQSGSRWGLRGSEDLGNGMRANFQLESGVVANNGKSAQGGRLFGRAAWVGLSGGWGDLRLGRQTSVSSATLADYDAFLASYLITGAQTALLPYNANRADNTVALWTPSVSGWRAGADVSLDYDGGGGFETSATNKLYSAALIYEQPGYAVTATYEGARWADGTVQSAAMRQAGGARQPDAYTLAGRATVDAFTLYAAGSIMRNGSTIPAVPSPGQRAYFPGSTVHAVMAGAAWRLGANTVMASWQGSMPSGGALARDGATHTQQVYSAGYGYDLSKRTNLYAIYGYMRGAWSDSSWHQSQYAVGMRHRF</sequence>
<dbReference type="Gene3D" id="2.40.160.10">
    <property type="entry name" value="Porin"/>
    <property type="match status" value="1"/>
</dbReference>
<keyword evidence="10" id="KW-0998">Cell outer membrane</keyword>
<evidence type="ECO:0000256" key="4">
    <source>
        <dbReference type="ARBA" id="ARBA00022452"/>
    </source>
</evidence>
<evidence type="ECO:0000256" key="2">
    <source>
        <dbReference type="ARBA" id="ARBA00011233"/>
    </source>
</evidence>
<feature type="chain" id="PRO_5028990791" evidence="11">
    <location>
        <begin position="25"/>
        <end position="365"/>
    </location>
</feature>
<dbReference type="AlphaFoldDB" id="A0A6S6Z4C5"/>
<evidence type="ECO:0000256" key="6">
    <source>
        <dbReference type="ARBA" id="ARBA00022729"/>
    </source>
</evidence>
<feature type="signal peptide" evidence="11">
    <location>
        <begin position="1"/>
        <end position="24"/>
    </location>
</feature>
<gene>
    <name evidence="13" type="ORF">LMG3441_00500</name>
</gene>
<keyword evidence="4" id="KW-1134">Transmembrane beta strand</keyword>
<dbReference type="InterPro" id="IPR033900">
    <property type="entry name" value="Gram_neg_porin_domain"/>
</dbReference>
<dbReference type="GO" id="GO:0046930">
    <property type="term" value="C:pore complex"/>
    <property type="evidence" value="ECO:0007669"/>
    <property type="project" value="UniProtKB-KW"/>
</dbReference>
<dbReference type="CDD" id="cd00342">
    <property type="entry name" value="gram_neg_porins"/>
    <property type="match status" value="1"/>
</dbReference>
<evidence type="ECO:0000256" key="11">
    <source>
        <dbReference type="SAM" id="SignalP"/>
    </source>
</evidence>
<evidence type="ECO:0000259" key="12">
    <source>
        <dbReference type="Pfam" id="PF13609"/>
    </source>
</evidence>
<keyword evidence="8" id="KW-0626">Porin</keyword>
<evidence type="ECO:0000256" key="1">
    <source>
        <dbReference type="ARBA" id="ARBA00004571"/>
    </source>
</evidence>
<keyword evidence="7" id="KW-0406">Ion transport</keyword>
<protein>
    <submittedName>
        <fullName evidence="13">Outer membrane porin protein</fullName>
    </submittedName>
</protein>
<evidence type="ECO:0000256" key="7">
    <source>
        <dbReference type="ARBA" id="ARBA00023065"/>
    </source>
</evidence>
<dbReference type="Proteomes" id="UP000494269">
    <property type="component" value="Unassembled WGS sequence"/>
</dbReference>
<comment type="subunit">
    <text evidence="2">Homotrimer.</text>
</comment>
<dbReference type="Pfam" id="PF13609">
    <property type="entry name" value="Porin_4"/>
    <property type="match status" value="1"/>
</dbReference>
<evidence type="ECO:0000256" key="9">
    <source>
        <dbReference type="ARBA" id="ARBA00023136"/>
    </source>
</evidence>
<dbReference type="InterPro" id="IPR023614">
    <property type="entry name" value="Porin_dom_sf"/>
</dbReference>
<reference evidence="13 14" key="1">
    <citation type="submission" date="2020-04" db="EMBL/GenBank/DDBJ databases">
        <authorList>
            <person name="De Canck E."/>
        </authorList>
    </citation>
    <scope>NUCLEOTIDE SEQUENCE [LARGE SCALE GENOMIC DNA]</scope>
    <source>
        <strain evidence="13 14">LMG 3441</strain>
    </source>
</reference>
<dbReference type="RefSeq" id="WP_276529709.1">
    <property type="nucleotide sequence ID" value="NZ_CADIJQ010000001.1"/>
</dbReference>
<comment type="subcellular location">
    <subcellularLocation>
        <location evidence="1">Cell outer membrane</location>
        <topology evidence="1">Multi-pass membrane protein</topology>
    </subcellularLocation>
</comment>
<dbReference type="InterPro" id="IPR050298">
    <property type="entry name" value="Gram-neg_bact_OMP"/>
</dbReference>
<dbReference type="GO" id="GO:0015288">
    <property type="term" value="F:porin activity"/>
    <property type="evidence" value="ECO:0007669"/>
    <property type="project" value="UniProtKB-KW"/>
</dbReference>
<dbReference type="InterPro" id="IPR002299">
    <property type="entry name" value="Porin_Neis"/>
</dbReference>
<evidence type="ECO:0000313" key="13">
    <source>
        <dbReference type="EMBL" id="CAB3659878.1"/>
    </source>
</evidence>
<evidence type="ECO:0000256" key="3">
    <source>
        <dbReference type="ARBA" id="ARBA00022448"/>
    </source>
</evidence>
<proteinExistence type="predicted"/>
<dbReference type="GO" id="GO:0009279">
    <property type="term" value="C:cell outer membrane"/>
    <property type="evidence" value="ECO:0007669"/>
    <property type="project" value="UniProtKB-SubCell"/>
</dbReference>
<evidence type="ECO:0000256" key="8">
    <source>
        <dbReference type="ARBA" id="ARBA00023114"/>
    </source>
</evidence>
<evidence type="ECO:0000256" key="5">
    <source>
        <dbReference type="ARBA" id="ARBA00022692"/>
    </source>
</evidence>
<keyword evidence="3" id="KW-0813">Transport</keyword>
<keyword evidence="9" id="KW-0472">Membrane</keyword>
<keyword evidence="14" id="KW-1185">Reference proteome</keyword>
<dbReference type="EMBL" id="CADIJQ010000001">
    <property type="protein sequence ID" value="CAB3659878.1"/>
    <property type="molecule type" value="Genomic_DNA"/>
</dbReference>
<dbReference type="PANTHER" id="PTHR34501">
    <property type="entry name" value="PROTEIN YDDL-RELATED"/>
    <property type="match status" value="1"/>
</dbReference>
<dbReference type="PANTHER" id="PTHR34501:SF9">
    <property type="entry name" value="MAJOR OUTER MEMBRANE PROTEIN P.IA"/>
    <property type="match status" value="1"/>
</dbReference>
<evidence type="ECO:0000313" key="14">
    <source>
        <dbReference type="Proteomes" id="UP000494269"/>
    </source>
</evidence>
<keyword evidence="5" id="KW-0812">Transmembrane</keyword>
<name>A0A6S6Z4C5_9BURK</name>